<sequence length="375" mass="41215">MSTEILLVGFGAVGAIYAFCLKRSGLARITVVARGNYSFINDHGLNIKSRRYGEILGWKPDRLCQSVSEAADQKYDYVIITSKALPDLTPTSIILAPLLSSSYTSNFGQPTYALLQNGLNVEQELYDAVIALDEQPKIISASVYIMTNITALGAVEHLSMHDLTFLGIYRHRDYTTCVNSSSETKILEGLAVPLNGGGLRVQVVAEIQRKKLAKNLINVVFASTATLTNYTVPALFRPAPEKNSASYVPYLEPQTASLINDYTIPVLRAMLLEVEALARALGFLDTEDGFPASLVDETIASQRRMHEDPQNTHVPSMLLDARKGQPLEVEVIVGSIVRMANERAVPVPRIETLYALLLVIQNQTLRRLKSLPPAI</sequence>
<dbReference type="InterPro" id="IPR008927">
    <property type="entry name" value="6-PGluconate_DH-like_C_sf"/>
</dbReference>
<protein>
    <submittedName>
        <fullName evidence="3">Ketopantoate reductase PanE/ApbA-domain-containing protein</fullName>
    </submittedName>
</protein>
<reference evidence="3" key="2">
    <citation type="journal article" date="2023" name="Proc. Natl. Acad. Sci. U.S.A.">
        <title>A global phylogenomic analysis of the shiitake genus Lentinula.</title>
        <authorList>
            <person name="Sierra-Patev S."/>
            <person name="Min B."/>
            <person name="Naranjo-Ortiz M."/>
            <person name="Looney B."/>
            <person name="Konkel Z."/>
            <person name="Slot J.C."/>
            <person name="Sakamoto Y."/>
            <person name="Steenwyk J.L."/>
            <person name="Rokas A."/>
            <person name="Carro J."/>
            <person name="Camarero S."/>
            <person name="Ferreira P."/>
            <person name="Molpeceres G."/>
            <person name="Ruiz-Duenas F.J."/>
            <person name="Serrano A."/>
            <person name="Henrissat B."/>
            <person name="Drula E."/>
            <person name="Hughes K.W."/>
            <person name="Mata J.L."/>
            <person name="Ishikawa N.K."/>
            <person name="Vargas-Isla R."/>
            <person name="Ushijima S."/>
            <person name="Smith C.A."/>
            <person name="Donoghue J."/>
            <person name="Ahrendt S."/>
            <person name="Andreopoulos W."/>
            <person name="He G."/>
            <person name="LaButti K."/>
            <person name="Lipzen A."/>
            <person name="Ng V."/>
            <person name="Riley R."/>
            <person name="Sandor L."/>
            <person name="Barry K."/>
            <person name="Martinez A.T."/>
            <person name="Xiao Y."/>
            <person name="Gibbons J.G."/>
            <person name="Terashima K."/>
            <person name="Grigoriev I.V."/>
            <person name="Hibbett D."/>
        </authorList>
    </citation>
    <scope>NUCLEOTIDE SEQUENCE</scope>
    <source>
        <strain evidence="3">ET3784</strain>
    </source>
</reference>
<comment type="caution">
    <text evidence="3">The sequence shown here is derived from an EMBL/GenBank/DDBJ whole genome shotgun (WGS) entry which is preliminary data.</text>
</comment>
<accession>A0AA38JFH7</accession>
<dbReference type="InterPro" id="IPR013752">
    <property type="entry name" value="KPA_reductase"/>
</dbReference>
<evidence type="ECO:0000313" key="3">
    <source>
        <dbReference type="EMBL" id="KAJ3719127.1"/>
    </source>
</evidence>
<dbReference type="Gene3D" id="1.10.1040.10">
    <property type="entry name" value="N-(1-d-carboxylethyl)-l-norvaline Dehydrogenase, domain 2"/>
    <property type="match status" value="1"/>
</dbReference>
<name>A0AA38JFH7_9AGAR</name>
<dbReference type="Gene3D" id="3.40.50.720">
    <property type="entry name" value="NAD(P)-binding Rossmann-like Domain"/>
    <property type="match status" value="1"/>
</dbReference>
<evidence type="ECO:0000259" key="2">
    <source>
        <dbReference type="Pfam" id="PF08546"/>
    </source>
</evidence>
<feature type="domain" description="Ketopantoate reductase N-terminal" evidence="1">
    <location>
        <begin position="5"/>
        <end position="165"/>
    </location>
</feature>
<dbReference type="InterPro" id="IPR051402">
    <property type="entry name" value="KPR-Related"/>
</dbReference>
<reference evidence="3" key="1">
    <citation type="submission" date="2022-08" db="EMBL/GenBank/DDBJ databases">
        <authorList>
            <consortium name="DOE Joint Genome Institute"/>
            <person name="Min B."/>
            <person name="Sierra-Patev S."/>
            <person name="Naranjo-Ortiz M."/>
            <person name="Looney B."/>
            <person name="Konkel Z."/>
            <person name="Slot J.C."/>
            <person name="Sakamoto Y."/>
            <person name="Steenwyk J.L."/>
            <person name="Rokas A."/>
            <person name="Carro J."/>
            <person name="Camarero S."/>
            <person name="Ferreira P."/>
            <person name="Molpeceres G."/>
            <person name="Ruiz-duenas F.J."/>
            <person name="Serrano A."/>
            <person name="Henrissat B."/>
            <person name="Drula E."/>
            <person name="Hughes K.W."/>
            <person name="Mata J.L."/>
            <person name="Ishikawa N.K."/>
            <person name="Vargas-Isla R."/>
            <person name="Ushijima S."/>
            <person name="Smith C.A."/>
            <person name="Ahrendt S."/>
            <person name="Andreopoulos W."/>
            <person name="He G."/>
            <person name="LaButti K."/>
            <person name="Lipzen A."/>
            <person name="Ng V."/>
            <person name="Riley R."/>
            <person name="Sandor L."/>
            <person name="Barry K."/>
            <person name="Martinez A.T."/>
            <person name="Xiao Y."/>
            <person name="Gibbons J.G."/>
            <person name="Terashima K."/>
            <person name="Hibbett D.S."/>
            <person name="Grigoriev I.V."/>
        </authorList>
    </citation>
    <scope>NUCLEOTIDE SEQUENCE</scope>
    <source>
        <strain evidence="3">ET3784</strain>
    </source>
</reference>
<organism evidence="3 4">
    <name type="scientific">Lentinula guzmanii</name>
    <dbReference type="NCBI Taxonomy" id="2804957"/>
    <lineage>
        <taxon>Eukaryota</taxon>
        <taxon>Fungi</taxon>
        <taxon>Dikarya</taxon>
        <taxon>Basidiomycota</taxon>
        <taxon>Agaricomycotina</taxon>
        <taxon>Agaricomycetes</taxon>
        <taxon>Agaricomycetidae</taxon>
        <taxon>Agaricales</taxon>
        <taxon>Marasmiineae</taxon>
        <taxon>Omphalotaceae</taxon>
        <taxon>Lentinula</taxon>
    </lineage>
</organism>
<dbReference type="Pfam" id="PF02558">
    <property type="entry name" value="ApbA"/>
    <property type="match status" value="1"/>
</dbReference>
<proteinExistence type="predicted"/>
<dbReference type="PANTHER" id="PTHR21708:SF43">
    <property type="entry name" value="KETOPANTOATE REDUCTASE C-TERMINAL DOMAIN-CONTAINING PROTEIN"/>
    <property type="match status" value="1"/>
</dbReference>
<evidence type="ECO:0000259" key="1">
    <source>
        <dbReference type="Pfam" id="PF02558"/>
    </source>
</evidence>
<dbReference type="GO" id="GO:0005737">
    <property type="term" value="C:cytoplasm"/>
    <property type="evidence" value="ECO:0007669"/>
    <property type="project" value="TreeGrafter"/>
</dbReference>
<dbReference type="SUPFAM" id="SSF48179">
    <property type="entry name" value="6-phosphogluconate dehydrogenase C-terminal domain-like"/>
    <property type="match status" value="1"/>
</dbReference>
<dbReference type="AlphaFoldDB" id="A0AA38JFH7"/>
<evidence type="ECO:0000313" key="4">
    <source>
        <dbReference type="Proteomes" id="UP001176059"/>
    </source>
</evidence>
<dbReference type="PANTHER" id="PTHR21708">
    <property type="entry name" value="PROBABLE 2-DEHYDROPANTOATE 2-REDUCTASE"/>
    <property type="match status" value="1"/>
</dbReference>
<dbReference type="InterPro" id="IPR013328">
    <property type="entry name" value="6PGD_dom2"/>
</dbReference>
<gene>
    <name evidence="3" type="ORF">DFJ43DRAFT_745205</name>
</gene>
<dbReference type="EMBL" id="JANVFO010000066">
    <property type="protein sequence ID" value="KAJ3719127.1"/>
    <property type="molecule type" value="Genomic_DNA"/>
</dbReference>
<dbReference type="Pfam" id="PF08546">
    <property type="entry name" value="ApbA_C"/>
    <property type="match status" value="1"/>
</dbReference>
<dbReference type="InterPro" id="IPR013332">
    <property type="entry name" value="KPR_N"/>
</dbReference>
<keyword evidence="4" id="KW-1185">Reference proteome</keyword>
<dbReference type="Proteomes" id="UP001176059">
    <property type="component" value="Unassembled WGS sequence"/>
</dbReference>
<feature type="domain" description="Ketopantoate reductase C-terminal" evidence="2">
    <location>
        <begin position="260"/>
        <end position="359"/>
    </location>
</feature>